<gene>
    <name evidence="1" type="ORF">PILCRDRAFT_826675</name>
</gene>
<sequence length="52" mass="5696">MVIPLLLAPSPTITHLFTLLIRAFYPLPDPSHPPAPACPPTPIFAFFKKADL</sequence>
<dbReference type="AlphaFoldDB" id="A0A0C3AQ20"/>
<accession>A0A0C3AQ20</accession>
<dbReference type="HOGENOM" id="CLU_204785_0_0_1"/>
<dbReference type="EMBL" id="KN833039">
    <property type="protein sequence ID" value="KIM76018.1"/>
    <property type="molecule type" value="Genomic_DNA"/>
</dbReference>
<reference evidence="1 2" key="1">
    <citation type="submission" date="2014-04" db="EMBL/GenBank/DDBJ databases">
        <authorList>
            <consortium name="DOE Joint Genome Institute"/>
            <person name="Kuo A."/>
            <person name="Tarkka M."/>
            <person name="Buscot F."/>
            <person name="Kohler A."/>
            <person name="Nagy L.G."/>
            <person name="Floudas D."/>
            <person name="Copeland A."/>
            <person name="Barry K.W."/>
            <person name="Cichocki N."/>
            <person name="Veneault-Fourrey C."/>
            <person name="LaButti K."/>
            <person name="Lindquist E.A."/>
            <person name="Lipzen A."/>
            <person name="Lundell T."/>
            <person name="Morin E."/>
            <person name="Murat C."/>
            <person name="Sun H."/>
            <person name="Tunlid A."/>
            <person name="Henrissat B."/>
            <person name="Grigoriev I.V."/>
            <person name="Hibbett D.S."/>
            <person name="Martin F."/>
            <person name="Nordberg H.P."/>
            <person name="Cantor M.N."/>
            <person name="Hua S.X."/>
        </authorList>
    </citation>
    <scope>NUCLEOTIDE SEQUENCE [LARGE SCALE GENOMIC DNA]</scope>
    <source>
        <strain evidence="1 2">F 1598</strain>
    </source>
</reference>
<proteinExistence type="predicted"/>
<dbReference type="Proteomes" id="UP000054166">
    <property type="component" value="Unassembled WGS sequence"/>
</dbReference>
<reference evidence="2" key="2">
    <citation type="submission" date="2015-01" db="EMBL/GenBank/DDBJ databases">
        <title>Evolutionary Origins and Diversification of the Mycorrhizal Mutualists.</title>
        <authorList>
            <consortium name="DOE Joint Genome Institute"/>
            <consortium name="Mycorrhizal Genomics Consortium"/>
            <person name="Kohler A."/>
            <person name="Kuo A."/>
            <person name="Nagy L.G."/>
            <person name="Floudas D."/>
            <person name="Copeland A."/>
            <person name="Barry K.W."/>
            <person name="Cichocki N."/>
            <person name="Veneault-Fourrey C."/>
            <person name="LaButti K."/>
            <person name="Lindquist E.A."/>
            <person name="Lipzen A."/>
            <person name="Lundell T."/>
            <person name="Morin E."/>
            <person name="Murat C."/>
            <person name="Riley R."/>
            <person name="Ohm R."/>
            <person name="Sun H."/>
            <person name="Tunlid A."/>
            <person name="Henrissat B."/>
            <person name="Grigoriev I.V."/>
            <person name="Hibbett D.S."/>
            <person name="Martin F."/>
        </authorList>
    </citation>
    <scope>NUCLEOTIDE SEQUENCE [LARGE SCALE GENOMIC DNA]</scope>
    <source>
        <strain evidence="2">F 1598</strain>
    </source>
</reference>
<evidence type="ECO:0000313" key="2">
    <source>
        <dbReference type="Proteomes" id="UP000054166"/>
    </source>
</evidence>
<dbReference type="InParanoid" id="A0A0C3AQ20"/>
<name>A0A0C3AQ20_PILCF</name>
<keyword evidence="2" id="KW-1185">Reference proteome</keyword>
<protein>
    <submittedName>
        <fullName evidence="1">Uncharacterized protein</fullName>
    </submittedName>
</protein>
<evidence type="ECO:0000313" key="1">
    <source>
        <dbReference type="EMBL" id="KIM76018.1"/>
    </source>
</evidence>
<organism evidence="1 2">
    <name type="scientific">Piloderma croceum (strain F 1598)</name>
    <dbReference type="NCBI Taxonomy" id="765440"/>
    <lineage>
        <taxon>Eukaryota</taxon>
        <taxon>Fungi</taxon>
        <taxon>Dikarya</taxon>
        <taxon>Basidiomycota</taxon>
        <taxon>Agaricomycotina</taxon>
        <taxon>Agaricomycetes</taxon>
        <taxon>Agaricomycetidae</taxon>
        <taxon>Atheliales</taxon>
        <taxon>Atheliaceae</taxon>
        <taxon>Piloderma</taxon>
    </lineage>
</organism>